<organism evidence="3 4">
    <name type="scientific">Coniophora puteana (strain RWD-64-598)</name>
    <name type="common">Brown rot fungus</name>
    <dbReference type="NCBI Taxonomy" id="741705"/>
    <lineage>
        <taxon>Eukaryota</taxon>
        <taxon>Fungi</taxon>
        <taxon>Dikarya</taxon>
        <taxon>Basidiomycota</taxon>
        <taxon>Agaricomycotina</taxon>
        <taxon>Agaricomycetes</taxon>
        <taxon>Agaricomycetidae</taxon>
        <taxon>Boletales</taxon>
        <taxon>Coniophorineae</taxon>
        <taxon>Coniophoraceae</taxon>
        <taxon>Coniophora</taxon>
    </lineage>
</organism>
<dbReference type="KEGG" id="cput:CONPUDRAFT_158521"/>
<dbReference type="InterPro" id="IPR013087">
    <property type="entry name" value="Znf_C2H2_type"/>
</dbReference>
<evidence type="ECO:0000259" key="2">
    <source>
        <dbReference type="PROSITE" id="PS00028"/>
    </source>
</evidence>
<accession>A0A5M3MBP6</accession>
<dbReference type="GeneID" id="19203929"/>
<evidence type="ECO:0000313" key="4">
    <source>
        <dbReference type="Proteomes" id="UP000053558"/>
    </source>
</evidence>
<comment type="caution">
    <text evidence="3">The sequence shown here is derived from an EMBL/GenBank/DDBJ whole genome shotgun (WGS) entry which is preliminary data.</text>
</comment>
<dbReference type="PROSITE" id="PS00028">
    <property type="entry name" value="ZINC_FINGER_C2H2_1"/>
    <property type="match status" value="1"/>
</dbReference>
<proteinExistence type="predicted"/>
<gene>
    <name evidence="3" type="ORF">CONPUDRAFT_158521</name>
</gene>
<name>A0A5M3MBP6_CONPW</name>
<feature type="region of interest" description="Disordered" evidence="1">
    <location>
        <begin position="117"/>
        <end position="174"/>
    </location>
</feature>
<dbReference type="AlphaFoldDB" id="A0A5M3MBP6"/>
<dbReference type="RefSeq" id="XP_007773712.1">
    <property type="nucleotide sequence ID" value="XM_007775522.1"/>
</dbReference>
<feature type="compositionally biased region" description="Low complexity" evidence="1">
    <location>
        <begin position="146"/>
        <end position="163"/>
    </location>
</feature>
<evidence type="ECO:0000313" key="3">
    <source>
        <dbReference type="EMBL" id="EIW76503.1"/>
    </source>
</evidence>
<protein>
    <recommendedName>
        <fullName evidence="2">C2H2-type domain-containing protein</fullName>
    </recommendedName>
</protein>
<reference evidence="4" key="1">
    <citation type="journal article" date="2012" name="Science">
        <title>The Paleozoic origin of enzymatic lignin decomposition reconstructed from 31 fungal genomes.</title>
        <authorList>
            <person name="Floudas D."/>
            <person name="Binder M."/>
            <person name="Riley R."/>
            <person name="Barry K."/>
            <person name="Blanchette R.A."/>
            <person name="Henrissat B."/>
            <person name="Martinez A.T."/>
            <person name="Otillar R."/>
            <person name="Spatafora J.W."/>
            <person name="Yadav J.S."/>
            <person name="Aerts A."/>
            <person name="Benoit I."/>
            <person name="Boyd A."/>
            <person name="Carlson A."/>
            <person name="Copeland A."/>
            <person name="Coutinho P.M."/>
            <person name="de Vries R.P."/>
            <person name="Ferreira P."/>
            <person name="Findley K."/>
            <person name="Foster B."/>
            <person name="Gaskell J."/>
            <person name="Glotzer D."/>
            <person name="Gorecki P."/>
            <person name="Heitman J."/>
            <person name="Hesse C."/>
            <person name="Hori C."/>
            <person name="Igarashi K."/>
            <person name="Jurgens J.A."/>
            <person name="Kallen N."/>
            <person name="Kersten P."/>
            <person name="Kohler A."/>
            <person name="Kuees U."/>
            <person name="Kumar T.K.A."/>
            <person name="Kuo A."/>
            <person name="LaButti K."/>
            <person name="Larrondo L.F."/>
            <person name="Lindquist E."/>
            <person name="Ling A."/>
            <person name="Lombard V."/>
            <person name="Lucas S."/>
            <person name="Lundell T."/>
            <person name="Martin R."/>
            <person name="McLaughlin D.J."/>
            <person name="Morgenstern I."/>
            <person name="Morin E."/>
            <person name="Murat C."/>
            <person name="Nagy L.G."/>
            <person name="Nolan M."/>
            <person name="Ohm R.A."/>
            <person name="Patyshakuliyeva A."/>
            <person name="Rokas A."/>
            <person name="Ruiz-Duenas F.J."/>
            <person name="Sabat G."/>
            <person name="Salamov A."/>
            <person name="Samejima M."/>
            <person name="Schmutz J."/>
            <person name="Slot J.C."/>
            <person name="St John F."/>
            <person name="Stenlid J."/>
            <person name="Sun H."/>
            <person name="Sun S."/>
            <person name="Syed K."/>
            <person name="Tsang A."/>
            <person name="Wiebenga A."/>
            <person name="Young D."/>
            <person name="Pisabarro A."/>
            <person name="Eastwood D.C."/>
            <person name="Martin F."/>
            <person name="Cullen D."/>
            <person name="Grigoriev I.V."/>
            <person name="Hibbett D.S."/>
        </authorList>
    </citation>
    <scope>NUCLEOTIDE SEQUENCE [LARGE SCALE GENOMIC DNA]</scope>
    <source>
        <strain evidence="4">RWD-64-598 SS2</strain>
    </source>
</reference>
<evidence type="ECO:0000256" key="1">
    <source>
        <dbReference type="SAM" id="MobiDB-lite"/>
    </source>
</evidence>
<feature type="region of interest" description="Disordered" evidence="1">
    <location>
        <begin position="213"/>
        <end position="249"/>
    </location>
</feature>
<sequence length="334" mass="36306">MPKAATTVPTTVPTTIAAAIQSQVFEPYPSRRQGVVYLEGLPYGLSPIKLDKHHWLCPAAYWTPAPCYRVFKSSANAKDHYQKHLGLRLLCETPGCGASYSDRPALHKHMVKDHGYIATGAGGRSKDKKRKCVAKPKGLPQVNSGHSTLNASSSSHSSAALNTQPQRERASPPLYPLVSGHSLPLPFPGTMQAVTNPQYSSLPIHGACFPWSVQQSPSPSTSTQSNTTTSTPLHTPTFEPRLPLPSLTSTRTDVDSYMIATPFSRTALDVSLYHHMTFDALMDLFEPIYDAEYSGPERCESAKTTPQHTDWGLSATQNNSSVNTGADVPMLSYP</sequence>
<feature type="domain" description="C2H2-type" evidence="2">
    <location>
        <begin position="91"/>
        <end position="114"/>
    </location>
</feature>
<feature type="compositionally biased region" description="Polar residues" evidence="1">
    <location>
        <begin position="302"/>
        <end position="324"/>
    </location>
</feature>
<dbReference type="EMBL" id="JH711586">
    <property type="protein sequence ID" value="EIW76503.1"/>
    <property type="molecule type" value="Genomic_DNA"/>
</dbReference>
<dbReference type="Proteomes" id="UP000053558">
    <property type="component" value="Unassembled WGS sequence"/>
</dbReference>
<keyword evidence="4" id="KW-1185">Reference proteome</keyword>
<feature type="compositionally biased region" description="Low complexity" evidence="1">
    <location>
        <begin position="213"/>
        <end position="237"/>
    </location>
</feature>
<feature type="region of interest" description="Disordered" evidence="1">
    <location>
        <begin position="299"/>
        <end position="334"/>
    </location>
</feature>